<dbReference type="AlphaFoldDB" id="A0A3M7MIR8"/>
<dbReference type="OrthoDB" id="73901at2759"/>
<gene>
    <name evidence="5" type="ORF">GMOD_00003342</name>
</gene>
<dbReference type="PANTHER" id="PTHR12483">
    <property type="entry name" value="SOLUTE CARRIER FAMILY 31 COPPER TRANSPORTERS"/>
    <property type="match status" value="1"/>
</dbReference>
<keyword evidence="4" id="KW-0813">Transport</keyword>
<evidence type="ECO:0000256" key="2">
    <source>
        <dbReference type="ARBA" id="ARBA00022989"/>
    </source>
</evidence>
<comment type="subcellular location">
    <subcellularLocation>
        <location evidence="4">Membrane</location>
        <topology evidence="4">Multi-pass membrane protein</topology>
    </subcellularLocation>
</comment>
<sequence>MPEGVAKQNVPAPPRHAVLQTSSTLLLTVATVARSYSFALNFLHSIIKDPFKASPSPSLKNQSGTPMDMSGMDGMEGMGGMDMSMGSGGMGMAFFQSTTTSLWSKTWTPTTAGQYAGTCIFLIFLAVALRAIFTAKSLLEARAVQSAMKRRYVTVAGEKAIGESDASSTTGILTTNGVQENVRIISAPVSHTQPWRFGTDLPRAVLVMIAAGVGYLLMLAVMTYNIGYFMSVLAGTFIGELAFGRFNQASMH</sequence>
<proteinExistence type="inferred from homology"/>
<keyword evidence="2 4" id="KW-1133">Transmembrane helix</keyword>
<dbReference type="Proteomes" id="UP000265663">
    <property type="component" value="Unassembled WGS sequence"/>
</dbReference>
<evidence type="ECO:0000313" key="6">
    <source>
        <dbReference type="Proteomes" id="UP000265663"/>
    </source>
</evidence>
<dbReference type="GO" id="GO:0005375">
    <property type="term" value="F:copper ion transmembrane transporter activity"/>
    <property type="evidence" value="ECO:0007669"/>
    <property type="project" value="UniProtKB-UniRule"/>
</dbReference>
<keyword evidence="4" id="KW-0187">Copper transport</keyword>
<keyword evidence="3 4" id="KW-0472">Membrane</keyword>
<dbReference type="GO" id="GO:0005886">
    <property type="term" value="C:plasma membrane"/>
    <property type="evidence" value="ECO:0007669"/>
    <property type="project" value="TreeGrafter"/>
</dbReference>
<comment type="similarity">
    <text evidence="4">Belongs to the copper transporter (Ctr) (TC 1.A.56) family. SLC31A subfamily.</text>
</comment>
<keyword evidence="4" id="KW-0406">Ion transport</keyword>
<accession>A0A3M7MIR8</accession>
<keyword evidence="6" id="KW-1185">Reference proteome</keyword>
<protein>
    <recommendedName>
        <fullName evidence="4">Copper transport protein</fullName>
    </recommendedName>
</protein>
<evidence type="ECO:0000256" key="3">
    <source>
        <dbReference type="ARBA" id="ARBA00023136"/>
    </source>
</evidence>
<feature type="transmembrane region" description="Helical" evidence="4">
    <location>
        <begin position="204"/>
        <end position="222"/>
    </location>
</feature>
<dbReference type="EMBL" id="KE747844">
    <property type="protein sequence ID" value="RMZ74322.1"/>
    <property type="molecule type" value="Genomic_DNA"/>
</dbReference>
<keyword evidence="1 4" id="KW-0812">Transmembrane</keyword>
<name>A0A3M7MIR8_9PLEO</name>
<evidence type="ECO:0000313" key="5">
    <source>
        <dbReference type="EMBL" id="RMZ74322.1"/>
    </source>
</evidence>
<dbReference type="PANTHER" id="PTHR12483:SF120">
    <property type="entry name" value="HIGH-AFFINITY COPPER TRANSPORTER CTRA2"/>
    <property type="match status" value="1"/>
</dbReference>
<evidence type="ECO:0000256" key="1">
    <source>
        <dbReference type="ARBA" id="ARBA00022692"/>
    </source>
</evidence>
<dbReference type="InterPro" id="IPR007274">
    <property type="entry name" value="Cop_transporter"/>
</dbReference>
<reference evidence="5 6" key="1">
    <citation type="journal article" date="2014" name="PLoS ONE">
        <title>De novo Genome Assembly of the Fungal Plant Pathogen Pyrenophora semeniperda.</title>
        <authorList>
            <person name="Soliai M.M."/>
            <person name="Meyer S.E."/>
            <person name="Udall J.A."/>
            <person name="Elzinga D.E."/>
            <person name="Hermansen R.A."/>
            <person name="Bodily P.M."/>
            <person name="Hart A.A."/>
            <person name="Coleman C.E."/>
        </authorList>
    </citation>
    <scope>NUCLEOTIDE SEQUENCE [LARGE SCALE GENOMIC DNA]</scope>
    <source>
        <strain evidence="5 6">CCB06</strain>
        <tissue evidence="5">Mycelium</tissue>
    </source>
</reference>
<evidence type="ECO:0000256" key="4">
    <source>
        <dbReference type="RuleBase" id="RU367022"/>
    </source>
</evidence>
<keyword evidence="4" id="KW-0186">Copper</keyword>
<organism evidence="5 6">
    <name type="scientific">Pyrenophora seminiperda CCB06</name>
    <dbReference type="NCBI Taxonomy" id="1302712"/>
    <lineage>
        <taxon>Eukaryota</taxon>
        <taxon>Fungi</taxon>
        <taxon>Dikarya</taxon>
        <taxon>Ascomycota</taxon>
        <taxon>Pezizomycotina</taxon>
        <taxon>Dothideomycetes</taxon>
        <taxon>Pleosporomycetidae</taxon>
        <taxon>Pleosporales</taxon>
        <taxon>Pleosporineae</taxon>
        <taxon>Pleosporaceae</taxon>
        <taxon>Pyrenophora</taxon>
    </lineage>
</organism>
<dbReference type="Pfam" id="PF04145">
    <property type="entry name" value="Ctr"/>
    <property type="match status" value="1"/>
</dbReference>
<feature type="transmembrane region" description="Helical" evidence="4">
    <location>
        <begin position="115"/>
        <end position="133"/>
    </location>
</feature>